<feature type="domain" description="DRBM" evidence="2">
    <location>
        <begin position="67"/>
        <end position="141"/>
    </location>
</feature>
<evidence type="ECO:0000259" key="2">
    <source>
        <dbReference type="SMART" id="SM00358"/>
    </source>
</evidence>
<evidence type="ECO:0000313" key="3">
    <source>
        <dbReference type="EMBL" id="MCD7464881.1"/>
    </source>
</evidence>
<evidence type="ECO:0000256" key="1">
    <source>
        <dbReference type="SAM" id="MobiDB-lite"/>
    </source>
</evidence>
<dbReference type="SUPFAM" id="SSF54768">
    <property type="entry name" value="dsRNA-binding domain-like"/>
    <property type="match status" value="1"/>
</dbReference>
<protein>
    <recommendedName>
        <fullName evidence="2">DRBM domain-containing protein</fullName>
    </recommendedName>
</protein>
<keyword evidence="4" id="KW-1185">Reference proteome</keyword>
<gene>
    <name evidence="3" type="ORF">HAX54_000141</name>
</gene>
<comment type="caution">
    <text evidence="3">The sequence shown here is derived from an EMBL/GenBank/DDBJ whole genome shotgun (WGS) entry which is preliminary data.</text>
</comment>
<dbReference type="EMBL" id="JACEIK010001000">
    <property type="protein sequence ID" value="MCD7464881.1"/>
    <property type="molecule type" value="Genomic_DNA"/>
</dbReference>
<feature type="region of interest" description="Disordered" evidence="1">
    <location>
        <begin position="20"/>
        <end position="65"/>
    </location>
</feature>
<dbReference type="InterPro" id="IPR014720">
    <property type="entry name" value="dsRBD_dom"/>
</dbReference>
<name>A0ABS8T1L7_DATST</name>
<dbReference type="Proteomes" id="UP000823775">
    <property type="component" value="Unassembled WGS sequence"/>
</dbReference>
<proteinExistence type="predicted"/>
<sequence>MEYGEAKRVVQRLRGEYRRDTVEKKVDKRGEGDSDSETVSDPNTFRPLRFDDPFIDGNSKGRGKGLNKSHLYEICAVNHWKAPLFECCKEEGPDHLKLFTFKVIVEITGPSMKIIECMGSPHPKKKDAAESAAEGAVWFLNKAGYRLNK</sequence>
<dbReference type="Gene3D" id="3.30.160.20">
    <property type="match status" value="1"/>
</dbReference>
<accession>A0ABS8T1L7</accession>
<reference evidence="3 4" key="1">
    <citation type="journal article" date="2021" name="BMC Genomics">
        <title>Datura genome reveals duplications of psychoactive alkaloid biosynthetic genes and high mutation rate following tissue culture.</title>
        <authorList>
            <person name="Rajewski A."/>
            <person name="Carter-House D."/>
            <person name="Stajich J."/>
            <person name="Litt A."/>
        </authorList>
    </citation>
    <scope>NUCLEOTIDE SEQUENCE [LARGE SCALE GENOMIC DNA]</scope>
    <source>
        <strain evidence="3">AR-01</strain>
    </source>
</reference>
<feature type="compositionally biased region" description="Basic and acidic residues" evidence="1">
    <location>
        <begin position="20"/>
        <end position="32"/>
    </location>
</feature>
<dbReference type="Pfam" id="PF14709">
    <property type="entry name" value="DND1_DSRM"/>
    <property type="match status" value="1"/>
</dbReference>
<dbReference type="SMART" id="SM00358">
    <property type="entry name" value="DSRM"/>
    <property type="match status" value="1"/>
</dbReference>
<organism evidence="3 4">
    <name type="scientific">Datura stramonium</name>
    <name type="common">Jimsonweed</name>
    <name type="synonym">Common thornapple</name>
    <dbReference type="NCBI Taxonomy" id="4076"/>
    <lineage>
        <taxon>Eukaryota</taxon>
        <taxon>Viridiplantae</taxon>
        <taxon>Streptophyta</taxon>
        <taxon>Embryophyta</taxon>
        <taxon>Tracheophyta</taxon>
        <taxon>Spermatophyta</taxon>
        <taxon>Magnoliopsida</taxon>
        <taxon>eudicotyledons</taxon>
        <taxon>Gunneridae</taxon>
        <taxon>Pentapetalae</taxon>
        <taxon>asterids</taxon>
        <taxon>lamiids</taxon>
        <taxon>Solanales</taxon>
        <taxon>Solanaceae</taxon>
        <taxon>Solanoideae</taxon>
        <taxon>Datureae</taxon>
        <taxon>Datura</taxon>
    </lineage>
</organism>
<evidence type="ECO:0000313" key="4">
    <source>
        <dbReference type="Proteomes" id="UP000823775"/>
    </source>
</evidence>